<evidence type="ECO:0000256" key="5">
    <source>
        <dbReference type="HAMAP-Rule" id="MF_01024"/>
    </source>
</evidence>
<comment type="caution">
    <text evidence="5">Lacks conserved residue(s) required for the propagation of feature annotation.</text>
</comment>
<keyword evidence="3 5" id="KW-0862">Zinc</keyword>
<evidence type="ECO:0000256" key="4">
    <source>
        <dbReference type="ARBA" id="ARBA00023002"/>
    </source>
</evidence>
<dbReference type="FunFam" id="3.40.50.1980:FF:000026">
    <property type="entry name" value="Histidinol dehydrogenase"/>
    <property type="match status" value="1"/>
</dbReference>
<keyword evidence="12" id="KW-1185">Reference proteome</keyword>
<feature type="binding site" evidence="5 8">
    <location>
        <position position="331"/>
    </location>
    <ligand>
        <name>substrate</name>
    </ligand>
</feature>
<evidence type="ECO:0000256" key="9">
    <source>
        <dbReference type="PIRSR" id="PIRSR000099-4"/>
    </source>
</evidence>
<feature type="binding site" evidence="5 9">
    <location>
        <position position="262"/>
    </location>
    <ligand>
        <name>Zn(2+)</name>
        <dbReference type="ChEBI" id="CHEBI:29105"/>
    </ligand>
</feature>
<feature type="binding site" evidence="5 8">
    <location>
        <position position="265"/>
    </location>
    <ligand>
        <name>substrate</name>
    </ligand>
</feature>
<keyword evidence="5" id="KW-0368">Histidine biosynthesis</keyword>
<feature type="binding site" evidence="5 9">
    <location>
        <position position="265"/>
    </location>
    <ligand>
        <name>Zn(2+)</name>
        <dbReference type="ChEBI" id="CHEBI:29105"/>
    </ligand>
</feature>
<dbReference type="Proteomes" id="UP000183994">
    <property type="component" value="Unassembled WGS sequence"/>
</dbReference>
<proteinExistence type="inferred from homology"/>
<comment type="similarity">
    <text evidence="1 5 6 10">Belongs to the histidinol dehydrogenase family.</text>
</comment>
<dbReference type="PROSITE" id="PS00611">
    <property type="entry name" value="HISOL_DEHYDROGENASE"/>
    <property type="match status" value="1"/>
</dbReference>
<evidence type="ECO:0000256" key="8">
    <source>
        <dbReference type="PIRSR" id="PIRSR000099-3"/>
    </source>
</evidence>
<keyword evidence="2 5" id="KW-0479">Metal-binding</keyword>
<dbReference type="InterPro" id="IPR022695">
    <property type="entry name" value="Histidinol_DH_monofunct"/>
</dbReference>
<dbReference type="GO" id="GO:0000105">
    <property type="term" value="P:L-histidine biosynthetic process"/>
    <property type="evidence" value="ECO:0007669"/>
    <property type="project" value="UniProtKB-UniRule"/>
</dbReference>
<dbReference type="Gene3D" id="3.40.50.1980">
    <property type="entry name" value="Nitrogenase molybdenum iron protein domain"/>
    <property type="match status" value="2"/>
</dbReference>
<keyword evidence="5" id="KW-0520">NAD</keyword>
<feature type="binding site" evidence="5 8">
    <location>
        <position position="240"/>
    </location>
    <ligand>
        <name>substrate</name>
    </ligand>
</feature>
<keyword evidence="4 5" id="KW-0560">Oxidoreductase</keyword>
<accession>A0A1M6VQY4</accession>
<evidence type="ECO:0000256" key="3">
    <source>
        <dbReference type="ARBA" id="ARBA00022833"/>
    </source>
</evidence>
<dbReference type="UniPathway" id="UPA00031">
    <property type="reaction ID" value="UER00014"/>
</dbReference>
<dbReference type="Pfam" id="PF00815">
    <property type="entry name" value="Histidinol_dh"/>
    <property type="match status" value="1"/>
</dbReference>
<feature type="binding site" evidence="5 9">
    <location>
        <position position="423"/>
    </location>
    <ligand>
        <name>Zn(2+)</name>
        <dbReference type="ChEBI" id="CHEBI:29105"/>
    </ligand>
</feature>
<evidence type="ECO:0000256" key="1">
    <source>
        <dbReference type="ARBA" id="ARBA00010178"/>
    </source>
</evidence>
<dbReference type="GO" id="GO:0008270">
    <property type="term" value="F:zinc ion binding"/>
    <property type="evidence" value="ECO:0007669"/>
    <property type="project" value="UniProtKB-UniRule"/>
</dbReference>
<evidence type="ECO:0000256" key="2">
    <source>
        <dbReference type="ARBA" id="ARBA00022723"/>
    </source>
</evidence>
<dbReference type="PRINTS" id="PR00083">
    <property type="entry name" value="HOLDHDRGNASE"/>
</dbReference>
<dbReference type="CDD" id="cd06572">
    <property type="entry name" value="Histidinol_dh"/>
    <property type="match status" value="1"/>
</dbReference>
<comment type="pathway">
    <text evidence="5">Amino-acid biosynthesis; L-histidine biosynthesis; L-histidine from 5-phospho-alpha-D-ribose 1-diphosphate: step 9/9.</text>
</comment>
<dbReference type="PANTHER" id="PTHR21256:SF2">
    <property type="entry name" value="HISTIDINE BIOSYNTHESIS TRIFUNCTIONAL PROTEIN"/>
    <property type="match status" value="1"/>
</dbReference>
<protein>
    <recommendedName>
        <fullName evidence="5">Histidinol dehydrogenase</fullName>
        <shortName evidence="5">HDH</shortName>
        <ecNumber evidence="5">1.1.1.23</ecNumber>
    </recommendedName>
</protein>
<dbReference type="GO" id="GO:0004399">
    <property type="term" value="F:histidinol dehydrogenase activity"/>
    <property type="evidence" value="ECO:0007669"/>
    <property type="project" value="UniProtKB-UniRule"/>
</dbReference>
<feature type="active site" description="Proton acceptor" evidence="5 7">
    <location>
        <position position="331"/>
    </location>
</feature>
<dbReference type="AlphaFoldDB" id="A0A1M6VQY4"/>
<dbReference type="PANTHER" id="PTHR21256">
    <property type="entry name" value="HISTIDINOL DEHYDROGENASE HDH"/>
    <property type="match status" value="1"/>
</dbReference>
<gene>
    <name evidence="5" type="primary">hisD</name>
    <name evidence="11" type="ORF">SAMN02745216_04171</name>
</gene>
<dbReference type="InterPro" id="IPR016161">
    <property type="entry name" value="Ald_DH/histidinol_DH"/>
</dbReference>
<dbReference type="RefSeq" id="WP_073478197.1">
    <property type="nucleotide sequence ID" value="NZ_FQZU01000035.1"/>
</dbReference>
<sequence>MKIYQYPSQAAEKRFKSMVDRGVSFRVKDVKAVSKILEDVRKNGDQAVVDYSNRFDAGGMTVESMRVTDQEMQDALAQVDPEFQKAMERSHRNVADFHRRQLPKSWITTDRPGTVLGQMIRPVDAAGVYVPGGQGGSTPLVSSVIMGGVPAKIAGVERVIMVTPPRADGTVHPYLLAAARLTGIDEIYKIGSAWAVAAMAFGTETIKAVDVIVGPGNIYVTIAKSLVAGTVGIDMIAGPSEVLVIADHTADPDCIAADLLSQAEHDPMASSILVTTKRKIALNAKKALAERVAKLSRREIAEASVQKNCVAFVVEDLDVAADLSNAIAPEHLELLVEDPFAYFPKIKHAGAMFLGQYTPEPVGDYVAGPNHVLPTQGTGRFSSALNVDNFLKKISLLHYSKETFDAEAEDIIRLAEVEGLTAHAESVKARLKK</sequence>
<dbReference type="InterPro" id="IPR012131">
    <property type="entry name" value="Hstdl_DH"/>
</dbReference>
<feature type="binding site" evidence="5 9">
    <location>
        <position position="364"/>
    </location>
    <ligand>
        <name>Zn(2+)</name>
        <dbReference type="ChEBI" id="CHEBI:29105"/>
    </ligand>
</feature>
<dbReference type="PIRSF" id="PIRSF000099">
    <property type="entry name" value="Histidinol_dh"/>
    <property type="match status" value="1"/>
</dbReference>
<evidence type="ECO:0000313" key="12">
    <source>
        <dbReference type="Proteomes" id="UP000183994"/>
    </source>
</evidence>
<comment type="cofactor">
    <cofactor evidence="5 9">
        <name>Zn(2+)</name>
        <dbReference type="ChEBI" id="CHEBI:29105"/>
    </cofactor>
    <text evidence="5 9">Binds 1 zinc ion per subunit.</text>
</comment>
<feature type="binding site" evidence="5 8">
    <location>
        <position position="423"/>
    </location>
    <ligand>
        <name>substrate</name>
    </ligand>
</feature>
<organism evidence="11 12">
    <name type="scientific">Desulfatibacillum alkenivorans DSM 16219</name>
    <dbReference type="NCBI Taxonomy" id="1121393"/>
    <lineage>
        <taxon>Bacteria</taxon>
        <taxon>Pseudomonadati</taxon>
        <taxon>Thermodesulfobacteriota</taxon>
        <taxon>Desulfobacteria</taxon>
        <taxon>Desulfobacterales</taxon>
        <taxon>Desulfatibacillaceae</taxon>
        <taxon>Desulfatibacillum</taxon>
    </lineage>
</organism>
<evidence type="ECO:0000313" key="11">
    <source>
        <dbReference type="EMBL" id="SHK83898.1"/>
    </source>
</evidence>
<dbReference type="SUPFAM" id="SSF53720">
    <property type="entry name" value="ALDH-like"/>
    <property type="match status" value="1"/>
</dbReference>
<comment type="function">
    <text evidence="5">Catalyzes the sequential NAD-dependent oxidations of L-histidinol to L-histidinaldehyde and then to L-histidine.</text>
</comment>
<dbReference type="STRING" id="1121393.SAMN02745216_04171"/>
<feature type="active site" description="Proton acceptor" evidence="5 7">
    <location>
        <position position="330"/>
    </location>
</feature>
<feature type="binding site" evidence="5 8">
    <location>
        <position position="364"/>
    </location>
    <ligand>
        <name>substrate</name>
    </ligand>
</feature>
<dbReference type="GO" id="GO:0051287">
    <property type="term" value="F:NAD binding"/>
    <property type="evidence" value="ECO:0007669"/>
    <property type="project" value="InterPro"/>
</dbReference>
<dbReference type="OrthoDB" id="9805269at2"/>
<dbReference type="EMBL" id="FQZU01000035">
    <property type="protein sequence ID" value="SHK83898.1"/>
    <property type="molecule type" value="Genomic_DNA"/>
</dbReference>
<evidence type="ECO:0000256" key="10">
    <source>
        <dbReference type="RuleBase" id="RU004175"/>
    </source>
</evidence>
<reference evidence="12" key="1">
    <citation type="submission" date="2016-11" db="EMBL/GenBank/DDBJ databases">
        <authorList>
            <person name="Varghese N."/>
            <person name="Submissions S."/>
        </authorList>
    </citation>
    <scope>NUCLEOTIDE SEQUENCE [LARGE SCALE GENOMIC DNA]</scope>
    <source>
        <strain evidence="12">DSM 16219</strain>
    </source>
</reference>
<dbReference type="EC" id="1.1.1.23" evidence="5"/>
<evidence type="ECO:0000256" key="6">
    <source>
        <dbReference type="PIRNR" id="PIRNR000099"/>
    </source>
</evidence>
<dbReference type="GO" id="GO:0005829">
    <property type="term" value="C:cytosol"/>
    <property type="evidence" value="ECO:0007669"/>
    <property type="project" value="TreeGrafter"/>
</dbReference>
<dbReference type="HAMAP" id="MF_01024">
    <property type="entry name" value="HisD"/>
    <property type="match status" value="1"/>
</dbReference>
<feature type="binding site" evidence="5 8">
    <location>
        <position position="262"/>
    </location>
    <ligand>
        <name>substrate</name>
    </ligand>
</feature>
<comment type="catalytic activity">
    <reaction evidence="5">
        <text>L-histidinol + 2 NAD(+) + H2O = L-histidine + 2 NADH + 3 H(+)</text>
        <dbReference type="Rhea" id="RHEA:20641"/>
        <dbReference type="ChEBI" id="CHEBI:15377"/>
        <dbReference type="ChEBI" id="CHEBI:15378"/>
        <dbReference type="ChEBI" id="CHEBI:57540"/>
        <dbReference type="ChEBI" id="CHEBI:57595"/>
        <dbReference type="ChEBI" id="CHEBI:57699"/>
        <dbReference type="ChEBI" id="CHEBI:57945"/>
        <dbReference type="EC" id="1.1.1.23"/>
    </reaction>
</comment>
<dbReference type="InterPro" id="IPR001692">
    <property type="entry name" value="Histidinol_DH_CS"/>
</dbReference>
<dbReference type="NCBIfam" id="TIGR00069">
    <property type="entry name" value="hisD"/>
    <property type="match status" value="1"/>
</dbReference>
<dbReference type="FunFam" id="3.40.50.1980:FF:000001">
    <property type="entry name" value="Histidinol dehydrogenase"/>
    <property type="match status" value="1"/>
</dbReference>
<name>A0A1M6VQY4_9BACT</name>
<feature type="binding site" evidence="5 8">
    <location>
        <position position="418"/>
    </location>
    <ligand>
        <name>substrate</name>
    </ligand>
</feature>
<keyword evidence="5" id="KW-0028">Amino-acid biosynthesis</keyword>
<evidence type="ECO:0000256" key="7">
    <source>
        <dbReference type="PIRSR" id="PIRSR000099-1"/>
    </source>
</evidence>
<dbReference type="Gene3D" id="1.20.5.1300">
    <property type="match status" value="1"/>
</dbReference>